<dbReference type="Proteomes" id="UP001446871">
    <property type="component" value="Unassembled WGS sequence"/>
</dbReference>
<sequence length="95" mass="11269">MSVEMEEKELQAYLQPCAVEYEEGVWGFSYSKLYYQLRKEFDFNSCNSYLWETFALMDRIRLVNIAFMDEYAREADPLPPHLFSSAQSIRLTGME</sequence>
<proteinExistence type="predicted"/>
<evidence type="ECO:0000313" key="1">
    <source>
        <dbReference type="EMBL" id="KAK8063751.1"/>
    </source>
</evidence>
<gene>
    <name evidence="1" type="ORF">PG996_008403</name>
</gene>
<comment type="caution">
    <text evidence="1">The sequence shown here is derived from an EMBL/GenBank/DDBJ whole genome shotgun (WGS) entry which is preliminary data.</text>
</comment>
<protein>
    <submittedName>
        <fullName evidence="1">Uncharacterized protein</fullName>
    </submittedName>
</protein>
<dbReference type="EMBL" id="JAQQWM010000005">
    <property type="protein sequence ID" value="KAK8063751.1"/>
    <property type="molecule type" value="Genomic_DNA"/>
</dbReference>
<organism evidence="1 2">
    <name type="scientific">Apiospora saccharicola</name>
    <dbReference type="NCBI Taxonomy" id="335842"/>
    <lineage>
        <taxon>Eukaryota</taxon>
        <taxon>Fungi</taxon>
        <taxon>Dikarya</taxon>
        <taxon>Ascomycota</taxon>
        <taxon>Pezizomycotina</taxon>
        <taxon>Sordariomycetes</taxon>
        <taxon>Xylariomycetidae</taxon>
        <taxon>Amphisphaeriales</taxon>
        <taxon>Apiosporaceae</taxon>
        <taxon>Apiospora</taxon>
    </lineage>
</organism>
<keyword evidence="2" id="KW-1185">Reference proteome</keyword>
<accession>A0ABR1UXT7</accession>
<reference evidence="1 2" key="1">
    <citation type="submission" date="2023-01" db="EMBL/GenBank/DDBJ databases">
        <title>Analysis of 21 Apiospora genomes using comparative genomics revels a genus with tremendous synthesis potential of carbohydrate active enzymes and secondary metabolites.</title>
        <authorList>
            <person name="Sorensen T."/>
        </authorList>
    </citation>
    <scope>NUCLEOTIDE SEQUENCE [LARGE SCALE GENOMIC DNA]</scope>
    <source>
        <strain evidence="1 2">CBS 83171</strain>
    </source>
</reference>
<name>A0ABR1UXT7_9PEZI</name>
<evidence type="ECO:0000313" key="2">
    <source>
        <dbReference type="Proteomes" id="UP001446871"/>
    </source>
</evidence>